<feature type="domain" description="M23ase beta-sheet core" evidence="2">
    <location>
        <begin position="191"/>
        <end position="287"/>
    </location>
</feature>
<protein>
    <submittedName>
        <fullName evidence="3">Murein DD-endopeptidase MepM/ murein hydrolase activator NlpD</fullName>
    </submittedName>
</protein>
<dbReference type="SUPFAM" id="SSF51261">
    <property type="entry name" value="Duplicated hybrid motif"/>
    <property type="match status" value="1"/>
</dbReference>
<dbReference type="EMBL" id="JAATJE010000002">
    <property type="protein sequence ID" value="NJC34546.1"/>
    <property type="molecule type" value="Genomic_DNA"/>
</dbReference>
<evidence type="ECO:0000256" key="1">
    <source>
        <dbReference type="SAM" id="SignalP"/>
    </source>
</evidence>
<dbReference type="Pfam" id="PF01551">
    <property type="entry name" value="Peptidase_M23"/>
    <property type="match status" value="1"/>
</dbReference>
<keyword evidence="1" id="KW-0732">Signal</keyword>
<sequence length="297" mass="31600">MMRGLSGAILLALLGGCTAIPRSQPPVTAPPPVPVVRATEPPERARFSFEGALQQGGLVIGTAPSGTAALFLDGQPVPLAAGERFLIGFDRDAGPSARLTARLADGRTITEPLTVRPRAWRIERVDIARGPSRPDPTYQRIRAAEVARIEAARAIESPVNGWLQRFAWPATGRISGVFGSQRIYRGEPGAYHSGVDIARPTGTAITAPADGVVVLAADRPFSLEGNLLIVDHGMGLNSAFLHLSRIDVRVGQRVGRGQLLGAIGTTGRSTGPHLHWALKWRDARVDPQLLVPPMEGN</sequence>
<dbReference type="GO" id="GO:0016787">
    <property type="term" value="F:hydrolase activity"/>
    <property type="evidence" value="ECO:0007669"/>
    <property type="project" value="UniProtKB-KW"/>
</dbReference>
<evidence type="ECO:0000259" key="2">
    <source>
        <dbReference type="Pfam" id="PF01551"/>
    </source>
</evidence>
<keyword evidence="4" id="KW-1185">Reference proteome</keyword>
<dbReference type="PROSITE" id="PS51257">
    <property type="entry name" value="PROKAR_LIPOPROTEIN"/>
    <property type="match status" value="1"/>
</dbReference>
<keyword evidence="3" id="KW-0378">Hydrolase</keyword>
<gene>
    <name evidence="3" type="ORF">GGR88_002060</name>
</gene>
<accession>A0ABX0XPB4</accession>
<feature type="signal peptide" evidence="1">
    <location>
        <begin position="1"/>
        <end position="19"/>
    </location>
</feature>
<proteinExistence type="predicted"/>
<evidence type="ECO:0000313" key="4">
    <source>
        <dbReference type="Proteomes" id="UP000734218"/>
    </source>
</evidence>
<dbReference type="Proteomes" id="UP000734218">
    <property type="component" value="Unassembled WGS sequence"/>
</dbReference>
<comment type="caution">
    <text evidence="3">The sequence shown here is derived from an EMBL/GenBank/DDBJ whole genome shotgun (WGS) entry which is preliminary data.</text>
</comment>
<dbReference type="InterPro" id="IPR011055">
    <property type="entry name" value="Dup_hybrid_motif"/>
</dbReference>
<dbReference type="InterPro" id="IPR016047">
    <property type="entry name" value="M23ase_b-sheet_dom"/>
</dbReference>
<dbReference type="PANTHER" id="PTHR21666">
    <property type="entry name" value="PEPTIDASE-RELATED"/>
    <property type="match status" value="1"/>
</dbReference>
<dbReference type="Gene3D" id="2.70.70.10">
    <property type="entry name" value="Glucose Permease (Domain IIA)"/>
    <property type="match status" value="1"/>
</dbReference>
<dbReference type="CDD" id="cd12797">
    <property type="entry name" value="M23_peptidase"/>
    <property type="match status" value="1"/>
</dbReference>
<organism evidence="3 4">
    <name type="scientific">Sphingomonas jejuensis</name>
    <dbReference type="NCBI Taxonomy" id="904715"/>
    <lineage>
        <taxon>Bacteria</taxon>
        <taxon>Pseudomonadati</taxon>
        <taxon>Pseudomonadota</taxon>
        <taxon>Alphaproteobacteria</taxon>
        <taxon>Sphingomonadales</taxon>
        <taxon>Sphingomonadaceae</taxon>
        <taxon>Sphingomonas</taxon>
    </lineage>
</organism>
<reference evidence="3 4" key="1">
    <citation type="submission" date="2020-03" db="EMBL/GenBank/DDBJ databases">
        <title>Genomic Encyclopedia of Type Strains, Phase IV (KMG-IV): sequencing the most valuable type-strain genomes for metagenomic binning, comparative biology and taxonomic classification.</title>
        <authorList>
            <person name="Goeker M."/>
        </authorList>
    </citation>
    <scope>NUCLEOTIDE SEQUENCE [LARGE SCALE GENOMIC DNA]</scope>
    <source>
        <strain evidence="3 4">DSM 27651</strain>
    </source>
</reference>
<feature type="chain" id="PRO_5046954233" evidence="1">
    <location>
        <begin position="20"/>
        <end position="297"/>
    </location>
</feature>
<evidence type="ECO:0000313" key="3">
    <source>
        <dbReference type="EMBL" id="NJC34546.1"/>
    </source>
</evidence>
<dbReference type="PANTHER" id="PTHR21666:SF285">
    <property type="entry name" value="M23 FAMILY METALLOPEPTIDASE"/>
    <property type="match status" value="1"/>
</dbReference>
<dbReference type="InterPro" id="IPR050570">
    <property type="entry name" value="Cell_wall_metabolism_enzyme"/>
</dbReference>
<name>A0ABX0XPB4_9SPHN</name>